<proteinExistence type="predicted"/>
<dbReference type="EMBL" id="CM037013">
    <property type="protein sequence ID" value="KAH7688165.1"/>
    <property type="molecule type" value="Genomic_DNA"/>
</dbReference>
<dbReference type="Proteomes" id="UP000827976">
    <property type="component" value="Chromosome 3"/>
</dbReference>
<organism evidence="1 2">
    <name type="scientific">Dioscorea alata</name>
    <name type="common">Purple yam</name>
    <dbReference type="NCBI Taxonomy" id="55571"/>
    <lineage>
        <taxon>Eukaryota</taxon>
        <taxon>Viridiplantae</taxon>
        <taxon>Streptophyta</taxon>
        <taxon>Embryophyta</taxon>
        <taxon>Tracheophyta</taxon>
        <taxon>Spermatophyta</taxon>
        <taxon>Magnoliopsida</taxon>
        <taxon>Liliopsida</taxon>
        <taxon>Dioscoreales</taxon>
        <taxon>Dioscoreaceae</taxon>
        <taxon>Dioscorea</taxon>
    </lineage>
</organism>
<sequence>MADDELVLATSAVDAGIACWDLSSGSERLRHRPCACAPAGLLAVGCGRFLAASQLPDHPSSTSAPIFFFSWDKPQVEVRSFPAEPIGPLLSNSDGTFIFGGGSSGSIYLWEVSSGKLLSKWNAHYRSVTCLTLSDDESMLISGSVDGSIRVWSLLMMFDEIGKEAVRNLYVYSFSEHNLRVTDVVSGHGLCNSIIVSSSEDRTCKIWSLSKGRLLRTVYFPAIINAIAMDPGEHAFYAGGRDGKIYIVALNGEHNPDSSHGLFIIGSLTDHSKAVTCLALSIDGITLVSGSEDGTVRVWDAKKKLVVRVLKHMKGPVNNVIIVRQRSCSDSQVLQSRKRMHLSMPPPLNKYIDSTDGELESQAVIVPQPTREPLDTGYCSSTVMKNQIKDLQNSSRATEMEVEKLRMQCARSAQVAQQWSKLYQDLQDVYVDKMLNDD</sequence>
<evidence type="ECO:0000313" key="1">
    <source>
        <dbReference type="EMBL" id="KAH7688165.1"/>
    </source>
</evidence>
<name>A0ACB7WJK5_DIOAL</name>
<evidence type="ECO:0000313" key="2">
    <source>
        <dbReference type="Proteomes" id="UP000827976"/>
    </source>
</evidence>
<reference evidence="2" key="1">
    <citation type="journal article" date="2022" name="Nat. Commun.">
        <title>Chromosome evolution and the genetic basis of agronomically important traits in greater yam.</title>
        <authorList>
            <person name="Bredeson J.V."/>
            <person name="Lyons J.B."/>
            <person name="Oniyinde I.O."/>
            <person name="Okereke N.R."/>
            <person name="Kolade O."/>
            <person name="Nnabue I."/>
            <person name="Nwadili C.O."/>
            <person name="Hribova E."/>
            <person name="Parker M."/>
            <person name="Nwogha J."/>
            <person name="Shu S."/>
            <person name="Carlson J."/>
            <person name="Kariba R."/>
            <person name="Muthemba S."/>
            <person name="Knop K."/>
            <person name="Barton G.J."/>
            <person name="Sherwood A.V."/>
            <person name="Lopez-Montes A."/>
            <person name="Asiedu R."/>
            <person name="Jamnadass R."/>
            <person name="Muchugi A."/>
            <person name="Goodstein D."/>
            <person name="Egesi C.N."/>
            <person name="Featherston J."/>
            <person name="Asfaw A."/>
            <person name="Simpson G.G."/>
            <person name="Dolezel J."/>
            <person name="Hendre P.S."/>
            <person name="Van Deynze A."/>
            <person name="Kumar P.L."/>
            <person name="Obidiegwu J.E."/>
            <person name="Bhattacharjee R."/>
            <person name="Rokhsar D.S."/>
        </authorList>
    </citation>
    <scope>NUCLEOTIDE SEQUENCE [LARGE SCALE GENOMIC DNA]</scope>
    <source>
        <strain evidence="2">cv. TDa95/00328</strain>
    </source>
</reference>
<keyword evidence="2" id="KW-1185">Reference proteome</keyword>
<protein>
    <submittedName>
        <fullName evidence="1">Pre-rRNA-processing protein IPI3 protein</fullName>
    </submittedName>
</protein>
<comment type="caution">
    <text evidence="1">The sequence shown here is derived from an EMBL/GenBank/DDBJ whole genome shotgun (WGS) entry which is preliminary data.</text>
</comment>
<gene>
    <name evidence="1" type="ORF">IHE45_03G014700</name>
</gene>
<accession>A0ACB7WJK5</accession>